<comment type="caution">
    <text evidence="1">The sequence shown here is derived from an EMBL/GenBank/DDBJ whole genome shotgun (WGS) entry which is preliminary data.</text>
</comment>
<dbReference type="Proteomes" id="UP000540989">
    <property type="component" value="Unassembled WGS sequence"/>
</dbReference>
<proteinExistence type="predicted"/>
<dbReference type="InterPro" id="IPR011032">
    <property type="entry name" value="GroES-like_sf"/>
</dbReference>
<evidence type="ECO:0000313" key="2">
    <source>
        <dbReference type="Proteomes" id="UP000540989"/>
    </source>
</evidence>
<reference evidence="1 2" key="1">
    <citation type="submission" date="2020-08" db="EMBL/GenBank/DDBJ databases">
        <title>Genomic Encyclopedia of Type Strains, Phase IV (KMG-V): Genome sequencing to study the core and pangenomes of soil and plant-associated prokaryotes.</title>
        <authorList>
            <person name="Whitman W."/>
        </authorList>
    </citation>
    <scope>NUCLEOTIDE SEQUENCE [LARGE SCALE GENOMIC DNA]</scope>
    <source>
        <strain evidence="1 2">M8UP14</strain>
    </source>
</reference>
<dbReference type="SUPFAM" id="SSF50129">
    <property type="entry name" value="GroES-like"/>
    <property type="match status" value="1"/>
</dbReference>
<accession>A0A7W7ZG86</accession>
<name>A0A7W7ZG86_9BACT</name>
<dbReference type="AlphaFoldDB" id="A0A7W7ZG86"/>
<evidence type="ECO:0000313" key="1">
    <source>
        <dbReference type="EMBL" id="MBB5059370.1"/>
    </source>
</evidence>
<keyword evidence="2" id="KW-1185">Reference proteome</keyword>
<dbReference type="Gene3D" id="3.90.180.10">
    <property type="entry name" value="Medium-chain alcohol dehydrogenases, catalytic domain"/>
    <property type="match status" value="1"/>
</dbReference>
<organism evidence="1 2">
    <name type="scientific">Granulicella aggregans</name>
    <dbReference type="NCBI Taxonomy" id="474949"/>
    <lineage>
        <taxon>Bacteria</taxon>
        <taxon>Pseudomonadati</taxon>
        <taxon>Acidobacteriota</taxon>
        <taxon>Terriglobia</taxon>
        <taxon>Terriglobales</taxon>
        <taxon>Acidobacteriaceae</taxon>
        <taxon>Granulicella</taxon>
    </lineage>
</organism>
<sequence>MTVPAHSLVLTPAHLSDAEAATIPIAATTAWRAVRSAALGPHKTALLLGHRRSLAFCATVCQGSRITCHRYVVF</sequence>
<protein>
    <submittedName>
        <fullName evidence="1">D-arabinose 1-dehydrogenase-like Zn-dependent alcohol dehydrogenase</fullName>
    </submittedName>
</protein>
<gene>
    <name evidence="1" type="ORF">HDF16_004093</name>
</gene>
<dbReference type="EMBL" id="JACHIP010000005">
    <property type="protein sequence ID" value="MBB5059370.1"/>
    <property type="molecule type" value="Genomic_DNA"/>
</dbReference>